<dbReference type="AlphaFoldDB" id="A0A1I3NFV1"/>
<dbReference type="OrthoDB" id="371828at2157"/>
<evidence type="ECO:0000256" key="5">
    <source>
        <dbReference type="SAM" id="MobiDB-lite"/>
    </source>
</evidence>
<feature type="region of interest" description="Disordered" evidence="5">
    <location>
        <begin position="1"/>
        <end position="24"/>
    </location>
</feature>
<evidence type="ECO:0000313" key="8">
    <source>
        <dbReference type="Proteomes" id="UP000182829"/>
    </source>
</evidence>
<keyword evidence="2" id="KW-0560">Oxidoreductase</keyword>
<accession>A0A1I3NFV1</accession>
<proteinExistence type="predicted"/>
<evidence type="ECO:0000256" key="4">
    <source>
        <dbReference type="ARBA" id="ARBA00023014"/>
    </source>
</evidence>
<evidence type="ECO:0000256" key="2">
    <source>
        <dbReference type="ARBA" id="ARBA00023002"/>
    </source>
</evidence>
<dbReference type="GeneID" id="14209537"/>
<evidence type="ECO:0000256" key="3">
    <source>
        <dbReference type="ARBA" id="ARBA00023004"/>
    </source>
</evidence>
<sequence>MTDVLEDPDRETLESVIESEATDPATEEWTPLVVAFLCNWCSYEGAQTAGGARKTVPANVFPVRVMCSGRVDYDLVAKTLTDGADGILVLGCHEGDCHYKTGNYLTRKRHALFTAVLQGLGVHEDRVRLDWVSADEGERYATVTREMAARVRELGPLADGNSGPTTEVTADGD</sequence>
<name>A0A1I3NFV1_9EURY</name>
<dbReference type="GO" id="GO:0016491">
    <property type="term" value="F:oxidoreductase activity"/>
    <property type="evidence" value="ECO:0007669"/>
    <property type="project" value="UniProtKB-KW"/>
</dbReference>
<dbReference type="Proteomes" id="UP000182829">
    <property type="component" value="Unassembled WGS sequence"/>
</dbReference>
<organism evidence="7 8">
    <name type="scientific">Natronobacterium gregoryi</name>
    <dbReference type="NCBI Taxonomy" id="44930"/>
    <lineage>
        <taxon>Archaea</taxon>
        <taxon>Methanobacteriati</taxon>
        <taxon>Methanobacteriota</taxon>
        <taxon>Stenosarchaea group</taxon>
        <taxon>Halobacteria</taxon>
        <taxon>Halobacteriales</taxon>
        <taxon>Natrialbaceae</taxon>
        <taxon>Natronobacterium</taxon>
    </lineage>
</organism>
<feature type="domain" description="F420-non-reducing hydrogenase iron-sulfur subunit D" evidence="6">
    <location>
        <begin position="33"/>
        <end position="155"/>
    </location>
</feature>
<dbReference type="EMBL" id="FORO01000013">
    <property type="protein sequence ID" value="SFJ08017.1"/>
    <property type="molecule type" value="Genomic_DNA"/>
</dbReference>
<dbReference type="GO" id="GO:0046872">
    <property type="term" value="F:metal ion binding"/>
    <property type="evidence" value="ECO:0007669"/>
    <property type="project" value="UniProtKB-KW"/>
</dbReference>
<gene>
    <name evidence="7" type="ORF">SAMN05443661_11380</name>
</gene>
<evidence type="ECO:0000259" key="6">
    <source>
        <dbReference type="Pfam" id="PF02662"/>
    </source>
</evidence>
<keyword evidence="4" id="KW-0411">Iron-sulfur</keyword>
<protein>
    <submittedName>
        <fullName evidence="7">F420-non-reducing hydrogenase iron-sulfur subunit</fullName>
    </submittedName>
</protein>
<dbReference type="GO" id="GO:0051536">
    <property type="term" value="F:iron-sulfur cluster binding"/>
    <property type="evidence" value="ECO:0007669"/>
    <property type="project" value="UniProtKB-KW"/>
</dbReference>
<dbReference type="InterPro" id="IPR003813">
    <property type="entry name" value="MvhD/FlpD"/>
</dbReference>
<keyword evidence="3" id="KW-0408">Iron</keyword>
<reference evidence="7 8" key="1">
    <citation type="submission" date="2016-10" db="EMBL/GenBank/DDBJ databases">
        <authorList>
            <person name="de Groot N.N."/>
        </authorList>
    </citation>
    <scope>NUCLEOTIDE SEQUENCE [LARGE SCALE GENOMIC DNA]</scope>
    <source>
        <strain evidence="7 8">SP2</strain>
    </source>
</reference>
<dbReference type="OMA" id="FPCTGRI"/>
<evidence type="ECO:0000313" key="7">
    <source>
        <dbReference type="EMBL" id="SFJ08017.1"/>
    </source>
</evidence>
<dbReference type="RefSeq" id="WP_005577984.1">
    <property type="nucleotide sequence ID" value="NZ_FORO01000013.1"/>
</dbReference>
<keyword evidence="1" id="KW-0479">Metal-binding</keyword>
<dbReference type="Pfam" id="PF02662">
    <property type="entry name" value="FlpD"/>
    <property type="match status" value="1"/>
</dbReference>
<evidence type="ECO:0000256" key="1">
    <source>
        <dbReference type="ARBA" id="ARBA00022723"/>
    </source>
</evidence>